<dbReference type="CDD" id="cd03220">
    <property type="entry name" value="ABC_KpsT_Wzt"/>
    <property type="match status" value="1"/>
</dbReference>
<dbReference type="EMBL" id="NWSV01000017">
    <property type="protein sequence ID" value="PDT02057.1"/>
    <property type="molecule type" value="Genomic_DNA"/>
</dbReference>
<feature type="compositionally biased region" description="Polar residues" evidence="5">
    <location>
        <begin position="403"/>
        <end position="433"/>
    </location>
</feature>
<dbReference type="PANTHER" id="PTHR46743:SF2">
    <property type="entry name" value="TEICHOIC ACIDS EXPORT ATP-BINDING PROTEIN TAGH"/>
    <property type="match status" value="1"/>
</dbReference>
<dbReference type="GO" id="GO:0140359">
    <property type="term" value="F:ABC-type transporter activity"/>
    <property type="evidence" value="ECO:0007669"/>
    <property type="project" value="InterPro"/>
</dbReference>
<dbReference type="CDD" id="cd10147">
    <property type="entry name" value="Wzt_C-like"/>
    <property type="match status" value="1"/>
</dbReference>
<dbReference type="Pfam" id="PF00005">
    <property type="entry name" value="ABC_tran"/>
    <property type="match status" value="1"/>
</dbReference>
<evidence type="ECO:0000256" key="1">
    <source>
        <dbReference type="ARBA" id="ARBA00005417"/>
    </source>
</evidence>
<keyword evidence="8" id="KW-1185">Reference proteome</keyword>
<dbReference type="Gene3D" id="2.70.50.60">
    <property type="entry name" value="abc- transporter (atp binding component) like domain"/>
    <property type="match status" value="1"/>
</dbReference>
<dbReference type="GO" id="GO:0016887">
    <property type="term" value="F:ATP hydrolysis activity"/>
    <property type="evidence" value="ECO:0007669"/>
    <property type="project" value="InterPro"/>
</dbReference>
<dbReference type="InterPro" id="IPR003593">
    <property type="entry name" value="AAA+_ATPase"/>
</dbReference>
<dbReference type="Gene3D" id="3.40.50.300">
    <property type="entry name" value="P-loop containing nucleotide triphosphate hydrolases"/>
    <property type="match status" value="1"/>
</dbReference>
<dbReference type="AlphaFoldDB" id="A0A2A6J823"/>
<accession>A0A2A6J823</accession>
<reference evidence="7 8" key="1">
    <citation type="submission" date="2017-09" db="EMBL/GenBank/DDBJ databases">
        <title>Comparative genomics of rhizobia isolated from Phaseolus vulgaris in China.</title>
        <authorList>
            <person name="Tong W."/>
        </authorList>
    </citation>
    <scope>NUCLEOTIDE SEQUENCE [LARGE SCALE GENOMIC DNA]</scope>
    <source>
        <strain evidence="7 8">C5</strain>
    </source>
</reference>
<sequence length="433" mass="46594">MRRGAITVHDVGKRYRAQGGARSTTLKGYLLSGRSVGQSQSFWGLRHISFAVAPGQAVGVVGLNGAGKSTLLRLIGGVGRPDEGQIKVMGRIGALLDIGAGLTDDLTGRENIFLLGVIAGMRRTEVAERFDEIVAFAELEAAVENPVRSYSTGMRMRLAFAVAVHVRPDVLLIDEALAVGDQAFQQKCIARVKEILNGGATIFFVSHDVAQVREICDHVLFLRAGRVVGYGPIDEMLPLYTSAVEAKVASVQHEPFAVTKLPVELVPQVSRFGNGELQITAVALLNEQGAPTSAIVAGDRLSVSLTYIGATRDRNAIIVIGVYAADDTCCFETDSKLVEFAPLVDSDMVRIETTLNRIDLAPGDYRVTVGLFSADWQQVYDYHAEVYPLAVTGPGPRKGMLNPPTQWQQVQSRPTATSPDHGSLGQHSMDPNS</sequence>
<dbReference type="InterPro" id="IPR003439">
    <property type="entry name" value="ABC_transporter-like_ATP-bd"/>
</dbReference>
<keyword evidence="4" id="KW-0067">ATP-binding</keyword>
<evidence type="ECO:0000256" key="4">
    <source>
        <dbReference type="ARBA" id="ARBA00022840"/>
    </source>
</evidence>
<evidence type="ECO:0000259" key="6">
    <source>
        <dbReference type="PROSITE" id="PS50893"/>
    </source>
</evidence>
<comment type="caution">
    <text evidence="7">The sequence shown here is derived from an EMBL/GenBank/DDBJ whole genome shotgun (WGS) entry which is preliminary data.</text>
</comment>
<dbReference type="RefSeq" id="WP_097614357.1">
    <property type="nucleotide sequence ID" value="NZ_NWSV01000017.1"/>
</dbReference>
<dbReference type="PROSITE" id="PS50893">
    <property type="entry name" value="ABC_TRANSPORTER_2"/>
    <property type="match status" value="1"/>
</dbReference>
<dbReference type="GO" id="GO:0005524">
    <property type="term" value="F:ATP binding"/>
    <property type="evidence" value="ECO:0007669"/>
    <property type="project" value="UniProtKB-KW"/>
</dbReference>
<keyword evidence="3" id="KW-0547">Nucleotide-binding</keyword>
<feature type="domain" description="ABC transporter" evidence="6">
    <location>
        <begin position="6"/>
        <end position="249"/>
    </location>
</feature>
<name>A0A2A6J823_9HYPH</name>
<dbReference type="InterPro" id="IPR050683">
    <property type="entry name" value="Bact_Polysacc_Export_ATP-bd"/>
</dbReference>
<dbReference type="SMART" id="SM00382">
    <property type="entry name" value="AAA"/>
    <property type="match status" value="1"/>
</dbReference>
<evidence type="ECO:0000256" key="5">
    <source>
        <dbReference type="SAM" id="MobiDB-lite"/>
    </source>
</evidence>
<evidence type="ECO:0000256" key="2">
    <source>
        <dbReference type="ARBA" id="ARBA00022448"/>
    </source>
</evidence>
<dbReference type="GO" id="GO:0016020">
    <property type="term" value="C:membrane"/>
    <property type="evidence" value="ECO:0007669"/>
    <property type="project" value="InterPro"/>
</dbReference>
<organism evidence="7 8">
    <name type="scientific">Rhizobium chutanense</name>
    <dbReference type="NCBI Taxonomy" id="2035448"/>
    <lineage>
        <taxon>Bacteria</taxon>
        <taxon>Pseudomonadati</taxon>
        <taxon>Pseudomonadota</taxon>
        <taxon>Alphaproteobacteria</taxon>
        <taxon>Hyphomicrobiales</taxon>
        <taxon>Rhizobiaceae</taxon>
        <taxon>Rhizobium/Agrobacterium group</taxon>
        <taxon>Rhizobium</taxon>
    </lineage>
</organism>
<dbReference type="SUPFAM" id="SSF52540">
    <property type="entry name" value="P-loop containing nucleoside triphosphate hydrolases"/>
    <property type="match status" value="1"/>
</dbReference>
<comment type="similarity">
    <text evidence="1">Belongs to the ABC transporter superfamily.</text>
</comment>
<dbReference type="Proteomes" id="UP000220768">
    <property type="component" value="Unassembled WGS sequence"/>
</dbReference>
<protein>
    <submittedName>
        <fullName evidence="7">ABC transporter</fullName>
    </submittedName>
</protein>
<dbReference type="InterPro" id="IPR027417">
    <property type="entry name" value="P-loop_NTPase"/>
</dbReference>
<gene>
    <name evidence="7" type="ORF">CO666_22250</name>
</gene>
<keyword evidence="2" id="KW-0813">Transport</keyword>
<evidence type="ECO:0000313" key="7">
    <source>
        <dbReference type="EMBL" id="PDT02057.1"/>
    </source>
</evidence>
<proteinExistence type="inferred from homology"/>
<dbReference type="Pfam" id="PF14524">
    <property type="entry name" value="Wzt_C"/>
    <property type="match status" value="1"/>
</dbReference>
<dbReference type="PANTHER" id="PTHR46743">
    <property type="entry name" value="TEICHOIC ACIDS EXPORT ATP-BINDING PROTEIN TAGH"/>
    <property type="match status" value="1"/>
</dbReference>
<feature type="region of interest" description="Disordered" evidence="5">
    <location>
        <begin position="397"/>
        <end position="433"/>
    </location>
</feature>
<dbReference type="InterPro" id="IPR015860">
    <property type="entry name" value="ABC_transpr_TagH-like"/>
</dbReference>
<dbReference type="InterPro" id="IPR029439">
    <property type="entry name" value="Wzt_C"/>
</dbReference>
<evidence type="ECO:0000256" key="3">
    <source>
        <dbReference type="ARBA" id="ARBA00022741"/>
    </source>
</evidence>
<evidence type="ECO:0000313" key="8">
    <source>
        <dbReference type="Proteomes" id="UP000220768"/>
    </source>
</evidence>